<dbReference type="AlphaFoldDB" id="A0A377ALJ5"/>
<dbReference type="Gene3D" id="3.90.1150.180">
    <property type="match status" value="1"/>
</dbReference>
<name>A0A377ALJ5_ECOLX</name>
<dbReference type="PANTHER" id="PTHR32328">
    <property type="entry name" value="L-SERYL-TRNA(SEC) SELENIUM TRANSFERASE"/>
    <property type="match status" value="1"/>
</dbReference>
<reference evidence="3 4" key="1">
    <citation type="submission" date="2018-06" db="EMBL/GenBank/DDBJ databases">
        <authorList>
            <consortium name="Pathogen Informatics"/>
            <person name="Doyle S."/>
        </authorList>
    </citation>
    <scope>NUCLEOTIDE SEQUENCE [LARGE SCALE GENOMIC DNA]</scope>
    <source>
        <strain evidence="3 4">NCTC9962</strain>
    </source>
</reference>
<evidence type="ECO:0000256" key="1">
    <source>
        <dbReference type="ARBA" id="ARBA00001933"/>
    </source>
</evidence>
<evidence type="ECO:0000256" key="2">
    <source>
        <dbReference type="ARBA" id="ARBA00022898"/>
    </source>
</evidence>
<organism evidence="3 4">
    <name type="scientific">Escherichia coli</name>
    <dbReference type="NCBI Taxonomy" id="562"/>
    <lineage>
        <taxon>Bacteria</taxon>
        <taxon>Pseudomonadati</taxon>
        <taxon>Pseudomonadota</taxon>
        <taxon>Gammaproteobacteria</taxon>
        <taxon>Enterobacterales</taxon>
        <taxon>Enterobacteriaceae</taxon>
        <taxon>Escherichia</taxon>
    </lineage>
</organism>
<dbReference type="InterPro" id="IPR018319">
    <property type="entry name" value="SelA-like"/>
</dbReference>
<accession>A0A377ALJ5</accession>
<dbReference type="EC" id="2.9.1.1" evidence="3"/>
<gene>
    <name evidence="3" type="primary">selA_3</name>
    <name evidence="3" type="ORF">NCTC9962_01151</name>
</gene>
<keyword evidence="3" id="KW-0808">Transferase</keyword>
<evidence type="ECO:0000313" key="3">
    <source>
        <dbReference type="EMBL" id="STL19673.1"/>
    </source>
</evidence>
<dbReference type="Proteomes" id="UP000254052">
    <property type="component" value="Unassembled WGS sequence"/>
</dbReference>
<sequence length="76" mass="8601">MPCLSQIGSGSLPVDRLPSAALTFTPHDGRGSHLESLAARWRELPVPVIGRIYDGRLWLDLRCLEDEQRFLEMLLK</sequence>
<protein>
    <submittedName>
        <fullName evidence="3">L-seryl-tRNA(Ser) selenium transferase</fullName>
        <ecNumber evidence="3">2.9.1.1</ecNumber>
    </submittedName>
</protein>
<evidence type="ECO:0000313" key="4">
    <source>
        <dbReference type="Proteomes" id="UP000254052"/>
    </source>
</evidence>
<proteinExistence type="predicted"/>
<dbReference type="EMBL" id="UGED01000004">
    <property type="protein sequence ID" value="STL19673.1"/>
    <property type="molecule type" value="Genomic_DNA"/>
</dbReference>
<dbReference type="PANTHER" id="PTHR32328:SF0">
    <property type="entry name" value="L-SERYL-TRNA(SEC) SELENIUM TRANSFERASE"/>
    <property type="match status" value="1"/>
</dbReference>
<dbReference type="GO" id="GO:0004125">
    <property type="term" value="F:L-seryl-tRNA(Sec) selenium transferase activity"/>
    <property type="evidence" value="ECO:0007669"/>
    <property type="project" value="UniProtKB-EC"/>
</dbReference>
<dbReference type="Pfam" id="PF03841">
    <property type="entry name" value="SelA"/>
    <property type="match status" value="1"/>
</dbReference>
<keyword evidence="2" id="KW-0663">Pyridoxal phosphate</keyword>
<comment type="cofactor">
    <cofactor evidence="1">
        <name>pyridoxal 5'-phosphate</name>
        <dbReference type="ChEBI" id="CHEBI:597326"/>
    </cofactor>
</comment>